<comment type="subcellular location">
    <subcellularLocation>
        <location evidence="1">Membrane</location>
    </subcellularLocation>
</comment>
<evidence type="ECO:0000256" key="7">
    <source>
        <dbReference type="SAM" id="Phobius"/>
    </source>
</evidence>
<feature type="domain" description="Glycerol-3-phosphate acyltransferase RAM2/GPAT1-8 HAD-like" evidence="8">
    <location>
        <begin position="92"/>
        <end position="150"/>
    </location>
</feature>
<dbReference type="PANTHER" id="PTHR15486:SF70">
    <property type="entry name" value="GLYCEROL-3-PHOSPHATE ACYLTRANSFERASE 8-RELATED"/>
    <property type="match status" value="1"/>
</dbReference>
<keyword evidence="6 7" id="KW-0472">Membrane</keyword>
<dbReference type="PANTHER" id="PTHR15486">
    <property type="entry name" value="ANCIENT UBIQUITOUS PROTEIN"/>
    <property type="match status" value="1"/>
</dbReference>
<protein>
    <submittedName>
        <fullName evidence="9">Glycerol-3-phosphate 2-O-acyltransferase 4</fullName>
    </submittedName>
</protein>
<accession>A0ABR2M0B3</accession>
<keyword evidence="3" id="KW-0808">Transferase</keyword>
<evidence type="ECO:0000313" key="9">
    <source>
        <dbReference type="EMBL" id="KAK8955884.1"/>
    </source>
</evidence>
<comment type="similarity">
    <text evidence="2">Belongs to the GPAT/DAPAT family.</text>
</comment>
<evidence type="ECO:0000256" key="5">
    <source>
        <dbReference type="ARBA" id="ARBA00022989"/>
    </source>
</evidence>
<dbReference type="Proteomes" id="UP001412067">
    <property type="component" value="Unassembled WGS sequence"/>
</dbReference>
<keyword evidence="4 7" id="KW-0812">Transmembrane</keyword>
<dbReference type="Pfam" id="PF23270">
    <property type="entry name" value="HAD_RAM2_N"/>
    <property type="match status" value="1"/>
</dbReference>
<gene>
    <name evidence="9" type="primary">GPAT4</name>
    <name evidence="9" type="ORF">KSP40_PGU016030</name>
</gene>
<keyword evidence="10" id="KW-1185">Reference proteome</keyword>
<dbReference type="EMBL" id="JBBWWR010000013">
    <property type="protein sequence ID" value="KAK8955884.1"/>
    <property type="molecule type" value="Genomic_DNA"/>
</dbReference>
<comment type="caution">
    <text evidence="9">The sequence shown here is derived from an EMBL/GenBank/DDBJ whole genome shotgun (WGS) entry which is preliminary data.</text>
</comment>
<feature type="transmembrane region" description="Helical" evidence="7">
    <location>
        <begin position="20"/>
        <end position="38"/>
    </location>
</feature>
<evidence type="ECO:0000259" key="8">
    <source>
        <dbReference type="Pfam" id="PF23270"/>
    </source>
</evidence>
<feature type="transmembrane region" description="Helical" evidence="7">
    <location>
        <begin position="44"/>
        <end position="65"/>
    </location>
</feature>
<organism evidence="9 10">
    <name type="scientific">Platanthera guangdongensis</name>
    <dbReference type="NCBI Taxonomy" id="2320717"/>
    <lineage>
        <taxon>Eukaryota</taxon>
        <taxon>Viridiplantae</taxon>
        <taxon>Streptophyta</taxon>
        <taxon>Embryophyta</taxon>
        <taxon>Tracheophyta</taxon>
        <taxon>Spermatophyta</taxon>
        <taxon>Magnoliopsida</taxon>
        <taxon>Liliopsida</taxon>
        <taxon>Asparagales</taxon>
        <taxon>Orchidaceae</taxon>
        <taxon>Orchidoideae</taxon>
        <taxon>Orchideae</taxon>
        <taxon>Orchidinae</taxon>
        <taxon>Platanthera</taxon>
    </lineage>
</organism>
<evidence type="ECO:0000256" key="4">
    <source>
        <dbReference type="ARBA" id="ARBA00022692"/>
    </source>
</evidence>
<reference evidence="9 10" key="1">
    <citation type="journal article" date="2022" name="Nat. Plants">
        <title>Genomes of leafy and leafless Platanthera orchids illuminate the evolution of mycoheterotrophy.</title>
        <authorList>
            <person name="Li M.H."/>
            <person name="Liu K.W."/>
            <person name="Li Z."/>
            <person name="Lu H.C."/>
            <person name="Ye Q.L."/>
            <person name="Zhang D."/>
            <person name="Wang J.Y."/>
            <person name="Li Y.F."/>
            <person name="Zhong Z.M."/>
            <person name="Liu X."/>
            <person name="Yu X."/>
            <person name="Liu D.K."/>
            <person name="Tu X.D."/>
            <person name="Liu B."/>
            <person name="Hao Y."/>
            <person name="Liao X.Y."/>
            <person name="Jiang Y.T."/>
            <person name="Sun W.H."/>
            <person name="Chen J."/>
            <person name="Chen Y.Q."/>
            <person name="Ai Y."/>
            <person name="Zhai J.W."/>
            <person name="Wu S.S."/>
            <person name="Zhou Z."/>
            <person name="Hsiao Y.Y."/>
            <person name="Wu W.L."/>
            <person name="Chen Y.Y."/>
            <person name="Lin Y.F."/>
            <person name="Hsu J.L."/>
            <person name="Li C.Y."/>
            <person name="Wang Z.W."/>
            <person name="Zhao X."/>
            <person name="Zhong W.Y."/>
            <person name="Ma X.K."/>
            <person name="Ma L."/>
            <person name="Huang J."/>
            <person name="Chen G.Z."/>
            <person name="Huang M.Z."/>
            <person name="Huang L."/>
            <person name="Peng D.H."/>
            <person name="Luo Y.B."/>
            <person name="Zou S.Q."/>
            <person name="Chen S.P."/>
            <person name="Lan S."/>
            <person name="Tsai W.C."/>
            <person name="Van de Peer Y."/>
            <person name="Liu Z.J."/>
        </authorList>
    </citation>
    <scope>NUCLEOTIDE SEQUENCE [LARGE SCALE GENOMIC DNA]</scope>
    <source>
        <strain evidence="9">Lor288</strain>
    </source>
</reference>
<keyword evidence="5 7" id="KW-1133">Transmembrane helix</keyword>
<sequence length="158" mass="18177">MVHLKLSFRSSPTADSCSRVCLFPFAVVSSISFPHFFLLAVEAGSLLCGAAHLLCPIIFIVYKFFFRRARHPDHDLRRRRRHPDFRQQARVCAVLLRFYLADVRADSYRNFRACRWRRAVVKANQAVMVEPIVKVYLGGDLVLGTELEALLSNILRAR</sequence>
<name>A0ABR2M0B3_9ASPA</name>
<evidence type="ECO:0000256" key="6">
    <source>
        <dbReference type="ARBA" id="ARBA00023136"/>
    </source>
</evidence>
<evidence type="ECO:0000256" key="2">
    <source>
        <dbReference type="ARBA" id="ARBA00007937"/>
    </source>
</evidence>
<evidence type="ECO:0000313" key="10">
    <source>
        <dbReference type="Proteomes" id="UP001412067"/>
    </source>
</evidence>
<dbReference type="InterPro" id="IPR056462">
    <property type="entry name" value="HAD_RAM2/GPAT1-8"/>
</dbReference>
<evidence type="ECO:0000256" key="3">
    <source>
        <dbReference type="ARBA" id="ARBA00022679"/>
    </source>
</evidence>
<evidence type="ECO:0000256" key="1">
    <source>
        <dbReference type="ARBA" id="ARBA00004370"/>
    </source>
</evidence>
<proteinExistence type="inferred from homology"/>